<comment type="caution">
    <text evidence="1">The sequence shown here is derived from an EMBL/GenBank/DDBJ whole genome shotgun (WGS) entry which is preliminary data.</text>
</comment>
<keyword evidence="2" id="KW-1185">Reference proteome</keyword>
<name>A0A1I4CN85_9HYPH</name>
<organism evidence="1 2">
    <name type="scientific">Pseudovibrio ascidiaceicola</name>
    <dbReference type="NCBI Taxonomy" id="285279"/>
    <lineage>
        <taxon>Bacteria</taxon>
        <taxon>Pseudomonadati</taxon>
        <taxon>Pseudomonadota</taxon>
        <taxon>Alphaproteobacteria</taxon>
        <taxon>Hyphomicrobiales</taxon>
        <taxon>Stappiaceae</taxon>
        <taxon>Pseudovibrio</taxon>
    </lineage>
</organism>
<evidence type="ECO:0000313" key="1">
    <source>
        <dbReference type="EMBL" id="SFK82110.1"/>
    </source>
</evidence>
<dbReference type="Proteomes" id="UP000199598">
    <property type="component" value="Unassembled WGS sequence"/>
</dbReference>
<proteinExistence type="predicted"/>
<evidence type="ECO:0000313" key="2">
    <source>
        <dbReference type="Proteomes" id="UP000199598"/>
    </source>
</evidence>
<dbReference type="EMBL" id="FOSK01000009">
    <property type="protein sequence ID" value="SFK82110.1"/>
    <property type="molecule type" value="Genomic_DNA"/>
</dbReference>
<reference evidence="1 2" key="1">
    <citation type="submission" date="2016-10" db="EMBL/GenBank/DDBJ databases">
        <authorList>
            <person name="Varghese N."/>
            <person name="Submissions S."/>
        </authorList>
    </citation>
    <scope>NUCLEOTIDE SEQUENCE [LARGE SCALE GENOMIC DNA]</scope>
    <source>
        <strain evidence="1 2">DSM 16392</strain>
    </source>
</reference>
<accession>A0A1I4CN85</accession>
<protein>
    <submittedName>
        <fullName evidence="1">Uncharacterized protein</fullName>
    </submittedName>
</protein>
<gene>
    <name evidence="1" type="ORF">SAMN04488518_109241</name>
</gene>
<sequence>MCSRNVLRVLSAIRDIVGADVKGVGPEMSALLKNKNLRGMDNFEILAGIEESESYGLVTVVRGTPAGQRLGVPVEFRGIVGVNILEAGQELLD</sequence>